<dbReference type="OrthoDB" id="5480211at2"/>
<protein>
    <submittedName>
        <fullName evidence="5">Uncharacterized protein</fullName>
    </submittedName>
</protein>
<feature type="transmembrane region" description="Helical" evidence="4">
    <location>
        <begin position="413"/>
        <end position="431"/>
    </location>
</feature>
<evidence type="ECO:0000313" key="5">
    <source>
        <dbReference type="EMBL" id="MRG91886.1"/>
    </source>
</evidence>
<gene>
    <name evidence="5" type="ORF">GF068_08105</name>
</gene>
<dbReference type="PANTHER" id="PTHR44227">
    <property type="match status" value="1"/>
</dbReference>
<organism evidence="5 6">
    <name type="scientific">Polyangium spumosum</name>
    <dbReference type="NCBI Taxonomy" id="889282"/>
    <lineage>
        <taxon>Bacteria</taxon>
        <taxon>Pseudomonadati</taxon>
        <taxon>Myxococcota</taxon>
        <taxon>Polyangia</taxon>
        <taxon>Polyangiales</taxon>
        <taxon>Polyangiaceae</taxon>
        <taxon>Polyangium</taxon>
    </lineage>
</organism>
<feature type="transmembrane region" description="Helical" evidence="4">
    <location>
        <begin position="387"/>
        <end position="406"/>
    </location>
</feature>
<feature type="transmembrane region" description="Helical" evidence="4">
    <location>
        <begin position="316"/>
        <end position="344"/>
    </location>
</feature>
<sequence length="683" mass="76877">MGALRQRPAHGSDGPRHRARPFRGLFRASYRGLHADCDRRDRMGAPRARGPPRARRGPLVTTVPVREETPAPSAEALVLAKVRRAVVLIALFTAIFYVPSLRCGFFADDWLHRLALDQFPDIFREHLNLFGLIRSTEEVVAFKKFGLAPWWTDPDMRINFWRPIPSITHWLEYQLFGHSAIAAHLVNIGFYTATVFLVHRLLARFLPPSRSALALVFAVAVFALDDAHALNIVWSANRNETVGAIFVLASLLGFIRYREGAGRVFAALSLLSYACALLSKESGLVLPLFVLAHVVVFPERPGQAFFARIRPHLGMLAGFFLVSVAFLVLYFVVLGHGANSVYYINPLKNPGLWAEHFFRSGFYHAVILATGVPLHVLSSTPAQDYPLAALGLGAVTLGFWALAWRWLRNDRPLRFFVLTMVAGQVIVTTSFPDPRNLFLPSIGFAYMVARVLEEAVLRFPKGRGPRVVAGALVFLHLVLAPVLCQVCIYIVATFEGRFRVISDSLAKSIDYQRLPEDKLEVYFLNWHQREMTALYGLYLRRVLPTGVTDYKPITHNPNISYVDKLYQGLGGERIHYYSLSYVVGEVDVEVLSEYEISIRPKKGDFFPTLFEQLYTTGKPWRAGQVFEPGTHRATIEEVSPEGEVTKVRFTFPEPLSSPRYRFMKWDGERFVPVSFVAVAGRGG</sequence>
<keyword evidence="4" id="KW-1133">Transmembrane helix</keyword>
<feature type="transmembrane region" description="Helical" evidence="4">
    <location>
        <begin position="270"/>
        <end position="296"/>
    </location>
</feature>
<keyword evidence="4" id="KW-0812">Transmembrane</keyword>
<keyword evidence="2" id="KW-0802">TPR repeat</keyword>
<keyword evidence="4" id="KW-0472">Membrane</keyword>
<feature type="transmembrane region" description="Helical" evidence="4">
    <location>
        <begin position="181"/>
        <end position="202"/>
    </location>
</feature>
<evidence type="ECO:0000256" key="2">
    <source>
        <dbReference type="ARBA" id="ARBA00022803"/>
    </source>
</evidence>
<evidence type="ECO:0000313" key="6">
    <source>
        <dbReference type="Proteomes" id="UP000440224"/>
    </source>
</evidence>
<keyword evidence="1" id="KW-0677">Repeat</keyword>
<feature type="transmembrane region" description="Helical" evidence="4">
    <location>
        <begin position="356"/>
        <end position="375"/>
    </location>
</feature>
<proteinExistence type="predicted"/>
<feature type="transmembrane region" description="Helical" evidence="4">
    <location>
        <begin position="437"/>
        <end position="457"/>
    </location>
</feature>
<dbReference type="Proteomes" id="UP000440224">
    <property type="component" value="Unassembled WGS sequence"/>
</dbReference>
<feature type="region of interest" description="Disordered" evidence="3">
    <location>
        <begin position="1"/>
        <end position="20"/>
    </location>
</feature>
<feature type="transmembrane region" description="Helical" evidence="4">
    <location>
        <begin position="241"/>
        <end position="258"/>
    </location>
</feature>
<evidence type="ECO:0000256" key="4">
    <source>
        <dbReference type="SAM" id="Phobius"/>
    </source>
</evidence>
<reference evidence="5 6" key="1">
    <citation type="submission" date="2019-10" db="EMBL/GenBank/DDBJ databases">
        <title>A soil myxobacterium in the family Polyangiaceae.</title>
        <authorList>
            <person name="Li Y."/>
            <person name="Wang J."/>
        </authorList>
    </citation>
    <scope>NUCLEOTIDE SEQUENCE [LARGE SCALE GENOMIC DNA]</scope>
    <source>
        <strain evidence="5 6">DSM 14734</strain>
    </source>
</reference>
<comment type="caution">
    <text evidence="5">The sequence shown here is derived from an EMBL/GenBank/DDBJ whole genome shotgun (WGS) entry which is preliminary data.</text>
</comment>
<evidence type="ECO:0000256" key="1">
    <source>
        <dbReference type="ARBA" id="ARBA00022737"/>
    </source>
</evidence>
<keyword evidence="6" id="KW-1185">Reference proteome</keyword>
<dbReference type="EMBL" id="WJIE01000002">
    <property type="protein sequence ID" value="MRG91886.1"/>
    <property type="molecule type" value="Genomic_DNA"/>
</dbReference>
<feature type="transmembrane region" description="Helical" evidence="4">
    <location>
        <begin position="469"/>
        <end position="492"/>
    </location>
</feature>
<feature type="transmembrane region" description="Helical" evidence="4">
    <location>
        <begin position="85"/>
        <end position="107"/>
    </location>
</feature>
<dbReference type="AlphaFoldDB" id="A0A6N7PM31"/>
<dbReference type="InterPro" id="IPR052346">
    <property type="entry name" value="O-mannosyl-transferase_TMTC"/>
</dbReference>
<dbReference type="PANTHER" id="PTHR44227:SF3">
    <property type="entry name" value="PROTEIN O-MANNOSYL-TRANSFERASE TMTC4"/>
    <property type="match status" value="1"/>
</dbReference>
<name>A0A6N7PM31_9BACT</name>
<feature type="transmembrane region" description="Helical" evidence="4">
    <location>
        <begin position="214"/>
        <end position="235"/>
    </location>
</feature>
<accession>A0A6N7PM31</accession>
<evidence type="ECO:0000256" key="3">
    <source>
        <dbReference type="SAM" id="MobiDB-lite"/>
    </source>
</evidence>